<name>A0AA97CW82_9ACTN</name>
<dbReference type="InterPro" id="IPR020904">
    <property type="entry name" value="Sc_DH/Rdtase_CS"/>
</dbReference>
<dbReference type="InterPro" id="IPR029058">
    <property type="entry name" value="AB_hydrolase_fold"/>
</dbReference>
<reference evidence="4" key="1">
    <citation type="submission" date="2023-06" db="EMBL/GenBank/DDBJ databases">
        <title>Gordonia sp. nov. and Pseudochrobactrum sp. nov., two species isolated from the burying beetle Nicrophorus vespilloides.</title>
        <authorList>
            <person name="Poehlein A."/>
            <person name="Guzman J."/>
            <person name="Daniel R."/>
            <person name="Vilcinskas A."/>
        </authorList>
    </citation>
    <scope>NUCLEOTIDE SEQUENCE</scope>
    <source>
        <strain evidence="4">MP11Mi</strain>
    </source>
</reference>
<dbReference type="EMBL" id="CP128986">
    <property type="protein sequence ID" value="WOC11958.1"/>
    <property type="molecule type" value="Genomic_DNA"/>
</dbReference>
<protein>
    <submittedName>
        <fullName evidence="4">Oxidoreductase EphD</fullName>
        <ecNumber evidence="4">1.-.-.-</ecNumber>
    </submittedName>
</protein>
<accession>A0AA97CW82</accession>
<evidence type="ECO:0000313" key="4">
    <source>
        <dbReference type="EMBL" id="WOC11958.1"/>
    </source>
</evidence>
<dbReference type="Gene3D" id="3.40.50.1820">
    <property type="entry name" value="alpha/beta hydrolase"/>
    <property type="match status" value="1"/>
</dbReference>
<dbReference type="PROSITE" id="PS00061">
    <property type="entry name" value="ADH_SHORT"/>
    <property type="match status" value="1"/>
</dbReference>
<evidence type="ECO:0000259" key="3">
    <source>
        <dbReference type="Pfam" id="PF00561"/>
    </source>
</evidence>
<dbReference type="PANTHER" id="PTHR43391">
    <property type="entry name" value="RETINOL DEHYDROGENASE-RELATED"/>
    <property type="match status" value="1"/>
</dbReference>
<sequence length="597" mass="64070">MDNGTIGDDMTDWHRTDITAGGVRLATYSYGDTAAADRPTVVFVHGWPDTHHLWDRIAPQLAEHYRVFAYDTRGFGESDRPDDVPSYRLAGLAQDLFAVIGSVTDGGSAHVVAHDWGSVQTWEAVTTPGAETSIASFTSVSGPNLDFLGEWARAQLASPTPGNISRALSQVASSAYTGFFQIPGVSDAFFRTLGSAKLWTEFLHAIEGTPRENVSFAPTLREDMISGLKLYRANIRGKLAHPEPRPTSVPVLEVVNDRDIALRPAIYDRTYTHAAKLWRKSSTTGHWLPYTNPDYLAATAIEFIDSIENGTSRAPNTIDRARQVGAPLALTGKLAVITGAGSGIGRETAFALAALGCEVVLADIDTAAADETATECKAMGVLTNVYELDVSKTAAVNEFADDVRARHGVPDIVVNNAGIGLGGSALDASEEQIDRLFDINLRGVISGSRAFAKQMVARGTGGHIVNLASAAAFTPSRELGLYSASKAGVLMFSESLRAELSSHRIGVSAICPGIVNTNITSATEYAGVDDQDAMRRKVTGFYEKRNYTPDKVAREIVAAVVSNKAVVPVTPEAKFGYRAYRFVPWASRIAARQKLTS</sequence>
<dbReference type="PRINTS" id="PR00081">
    <property type="entry name" value="GDHRDH"/>
</dbReference>
<dbReference type="CDD" id="cd05233">
    <property type="entry name" value="SDR_c"/>
    <property type="match status" value="1"/>
</dbReference>
<dbReference type="SUPFAM" id="SSF53474">
    <property type="entry name" value="alpha/beta-Hydrolases"/>
    <property type="match status" value="1"/>
</dbReference>
<dbReference type="FunFam" id="3.40.50.720:FF:000084">
    <property type="entry name" value="Short-chain dehydrogenase reductase"/>
    <property type="match status" value="1"/>
</dbReference>
<dbReference type="GO" id="GO:0016491">
    <property type="term" value="F:oxidoreductase activity"/>
    <property type="evidence" value="ECO:0007669"/>
    <property type="project" value="UniProtKB-KW"/>
</dbReference>
<dbReference type="Pfam" id="PF00106">
    <property type="entry name" value="adh_short"/>
    <property type="match status" value="1"/>
</dbReference>
<dbReference type="InterPro" id="IPR002347">
    <property type="entry name" value="SDR_fam"/>
</dbReference>
<dbReference type="SUPFAM" id="SSF51735">
    <property type="entry name" value="NAD(P)-binding Rossmann-fold domains"/>
    <property type="match status" value="1"/>
</dbReference>
<dbReference type="Gene3D" id="3.40.50.720">
    <property type="entry name" value="NAD(P)-binding Rossmann-like Domain"/>
    <property type="match status" value="1"/>
</dbReference>
<organism evidence="4">
    <name type="scientific">Gordonia sp. MP11Mi</name>
    <dbReference type="NCBI Taxonomy" id="3022769"/>
    <lineage>
        <taxon>Bacteria</taxon>
        <taxon>Bacillati</taxon>
        <taxon>Actinomycetota</taxon>
        <taxon>Actinomycetes</taxon>
        <taxon>Mycobacteriales</taxon>
        <taxon>Gordoniaceae</taxon>
        <taxon>Gordonia</taxon>
    </lineage>
</organism>
<dbReference type="InterPro" id="IPR036291">
    <property type="entry name" value="NAD(P)-bd_dom_sf"/>
</dbReference>
<feature type="domain" description="AB hydrolase-1" evidence="3">
    <location>
        <begin position="39"/>
        <end position="158"/>
    </location>
</feature>
<dbReference type="InterPro" id="IPR000073">
    <property type="entry name" value="AB_hydrolase_1"/>
</dbReference>
<dbReference type="PANTHER" id="PTHR43391:SF12">
    <property type="entry name" value="OXIDOREDUCTASE EPHD-RELATED"/>
    <property type="match status" value="1"/>
</dbReference>
<gene>
    <name evidence="4" type="primary">ephD_1</name>
    <name evidence="4" type="ORF">MP11Mi_10380</name>
</gene>
<keyword evidence="2 4" id="KW-0560">Oxidoreductase</keyword>
<dbReference type="PRINTS" id="PR00080">
    <property type="entry name" value="SDRFAMILY"/>
</dbReference>
<dbReference type="EC" id="1.-.-.-" evidence="4"/>
<comment type="similarity">
    <text evidence="1">Belongs to the short-chain dehydrogenases/reductases (SDR) family.</text>
</comment>
<dbReference type="AlphaFoldDB" id="A0AA97CW82"/>
<evidence type="ECO:0000256" key="1">
    <source>
        <dbReference type="ARBA" id="ARBA00006484"/>
    </source>
</evidence>
<dbReference type="NCBIfam" id="NF004514">
    <property type="entry name" value="PRK05855.1"/>
    <property type="match status" value="1"/>
</dbReference>
<dbReference type="Pfam" id="PF00561">
    <property type="entry name" value="Abhydrolase_1"/>
    <property type="match status" value="1"/>
</dbReference>
<evidence type="ECO:0000256" key="2">
    <source>
        <dbReference type="ARBA" id="ARBA00023002"/>
    </source>
</evidence>
<proteinExistence type="inferred from homology"/>